<evidence type="ECO:0000256" key="1">
    <source>
        <dbReference type="SAM" id="MobiDB-lite"/>
    </source>
</evidence>
<name>A0A927N3R7_9ACTN</name>
<dbReference type="Pfam" id="PF03888">
    <property type="entry name" value="MucB_RseB"/>
    <property type="match status" value="1"/>
</dbReference>
<keyword evidence="4" id="KW-1185">Reference proteome</keyword>
<gene>
    <name evidence="3" type="ORF">HEB94_008634</name>
</gene>
<accession>A0A927N3R7</accession>
<evidence type="ECO:0000313" key="3">
    <source>
        <dbReference type="EMBL" id="MBE1611786.1"/>
    </source>
</evidence>
<evidence type="ECO:0000313" key="4">
    <source>
        <dbReference type="Proteomes" id="UP000638648"/>
    </source>
</evidence>
<feature type="domain" description="MucB/RseB N-terminal" evidence="2">
    <location>
        <begin position="143"/>
        <end position="217"/>
    </location>
</feature>
<dbReference type="InterPro" id="IPR033434">
    <property type="entry name" value="MucB/RseB_N"/>
</dbReference>
<feature type="region of interest" description="Disordered" evidence="1">
    <location>
        <begin position="33"/>
        <end position="56"/>
    </location>
</feature>
<protein>
    <submittedName>
        <fullName evidence="3">Sigma-E factor negative regulatory protein RseB</fullName>
    </submittedName>
</protein>
<reference evidence="3" key="1">
    <citation type="submission" date="2020-10" db="EMBL/GenBank/DDBJ databases">
        <title>Sequencing the genomes of 1000 actinobacteria strains.</title>
        <authorList>
            <person name="Klenk H.-P."/>
        </authorList>
    </citation>
    <scope>NUCLEOTIDE SEQUENCE</scope>
    <source>
        <strain evidence="3">DSM 45354</strain>
    </source>
</reference>
<sequence>MVTRPLSSTSIRLVALAVLAGLLLTTGLPAGAAAGSGVRPPSGRDPQPTPQPGARDVDDVAAVEALRRAAAAEESTAYSGTQFVAVWNAVVSASELVDVTNVPGRGTAIQIHGGSTKNAAAFVARDAGPADAARDGASRGLGSLADLARAYRLSLVGPGSSVGRSAVVVEADRREGTPAAKFWIDDETGLVLRRELYDTDGSLMRANAYVSLDVRTTSLSHLPPTLLDDDNAVVAPADYAHLAAQGWNCCDAWLGADPAGPVLHDVRRTDGGRTLHLSYTDGLVGTSVFEQRGRLDASALSGFTRRVMSSGEVYVRYGLSSYAVWADNGLVYTVVCDTPQGLDAAVAAFPRTVPTTTGAGLAQRLDRGMARMVSWLNPFD</sequence>
<comment type="caution">
    <text evidence="3">The sequence shown here is derived from an EMBL/GenBank/DDBJ whole genome shotgun (WGS) entry which is preliminary data.</text>
</comment>
<organism evidence="3 4">
    <name type="scientific">Actinopolymorpha pittospori</name>
    <dbReference type="NCBI Taxonomy" id="648752"/>
    <lineage>
        <taxon>Bacteria</taxon>
        <taxon>Bacillati</taxon>
        <taxon>Actinomycetota</taxon>
        <taxon>Actinomycetes</taxon>
        <taxon>Propionibacteriales</taxon>
        <taxon>Actinopolymorphaceae</taxon>
        <taxon>Actinopolymorpha</taxon>
    </lineage>
</organism>
<proteinExistence type="predicted"/>
<dbReference type="Proteomes" id="UP000638648">
    <property type="component" value="Unassembled WGS sequence"/>
</dbReference>
<dbReference type="RefSeq" id="WP_192754944.1">
    <property type="nucleotide sequence ID" value="NZ_BAABJL010000176.1"/>
</dbReference>
<evidence type="ECO:0000259" key="2">
    <source>
        <dbReference type="Pfam" id="PF03888"/>
    </source>
</evidence>
<dbReference type="AlphaFoldDB" id="A0A927N3R7"/>
<dbReference type="Gene3D" id="2.50.20.10">
    <property type="entry name" value="Lipoprotein localisation LolA/LolB/LppX"/>
    <property type="match status" value="1"/>
</dbReference>
<dbReference type="EMBL" id="JADBEM010000001">
    <property type="protein sequence ID" value="MBE1611786.1"/>
    <property type="molecule type" value="Genomic_DNA"/>
</dbReference>